<evidence type="ECO:0000313" key="1">
    <source>
        <dbReference type="EMBL" id="QSG05871.1"/>
    </source>
</evidence>
<sequence>MSECPYCGGPIAESDRYCPRCGERQTDRGDREGFLDPVVVQYLDGVRNGARTFDPDSPYHEQFERDVAAAIGDFAHLLDAGADLHDLLAVDRSTRVEPPADPIDADRPTRQLLGLTVLLGLITESFSGVDADELLANYHDLQDDG</sequence>
<proteinExistence type="predicted"/>
<gene>
    <name evidence="1" type="ORF">HSR121_1529</name>
</gene>
<dbReference type="GeneID" id="68855126"/>
<evidence type="ECO:0000313" key="2">
    <source>
        <dbReference type="Proteomes" id="UP000663525"/>
    </source>
</evidence>
<dbReference type="Proteomes" id="UP000663525">
    <property type="component" value="Chromosome"/>
</dbReference>
<reference evidence="1" key="1">
    <citation type="submission" date="2020-11" db="EMBL/GenBank/DDBJ databases">
        <title>Carbohydrate-dependent, anaerobic sulfur respiration: A novel catabolism in halophilic archaea.</title>
        <authorList>
            <person name="Sorokin D.Y."/>
            <person name="Messina E."/>
            <person name="Smedile F."/>
            <person name="La Cono V."/>
            <person name="Hallsworth J.E."/>
            <person name="Yakimov M.M."/>
        </authorList>
    </citation>
    <scope>NUCLEOTIDE SEQUENCE</scope>
    <source>
        <strain evidence="1">HSR12-1</strain>
    </source>
</reference>
<accession>A0A897N026</accession>
<dbReference type="AlphaFoldDB" id="A0A897N026"/>
<dbReference type="EMBL" id="CP064787">
    <property type="protein sequence ID" value="QSG05871.1"/>
    <property type="molecule type" value="Genomic_DNA"/>
</dbReference>
<name>A0A897N026_9EURY</name>
<dbReference type="RefSeq" id="WP_229115668.1">
    <property type="nucleotide sequence ID" value="NZ_CP064787.1"/>
</dbReference>
<protein>
    <submittedName>
        <fullName evidence="1">Zn-ribbon domain containing protein</fullName>
    </submittedName>
</protein>
<organism evidence="1 2">
    <name type="scientific">Halapricum desulfuricans</name>
    <dbReference type="NCBI Taxonomy" id="2841257"/>
    <lineage>
        <taxon>Archaea</taxon>
        <taxon>Methanobacteriati</taxon>
        <taxon>Methanobacteriota</taxon>
        <taxon>Stenosarchaea group</taxon>
        <taxon>Halobacteria</taxon>
        <taxon>Halobacteriales</taxon>
        <taxon>Haloarculaceae</taxon>
        <taxon>Halapricum</taxon>
    </lineage>
</organism>